<keyword evidence="3 5" id="KW-0378">Hydrolase</keyword>
<dbReference type="GO" id="GO:0008448">
    <property type="term" value="F:N-acetylglucosamine-6-phosphate deacetylase activity"/>
    <property type="evidence" value="ECO:0007669"/>
    <property type="project" value="InterPro"/>
</dbReference>
<evidence type="ECO:0000256" key="6">
    <source>
        <dbReference type="PIRSR" id="PIRSR038994-1"/>
    </source>
</evidence>
<comment type="similarity">
    <text evidence="1 5">Belongs to the metallo-dependent hydrolases superfamily. NagA family.</text>
</comment>
<proteinExistence type="inferred from homology"/>
<dbReference type="AlphaFoldDB" id="A0A347ZNU7"/>
<dbReference type="PIRSF" id="PIRSF038994">
    <property type="entry name" value="NagA"/>
    <property type="match status" value="1"/>
</dbReference>
<sequence>MKTRIIHADIYTPDIHIGNGVLEVHGGAIQFVGTADEFGSSPEVQVIDARGHKLIPGLIDTHIHGAGGFDISAGGAAGAAEYLASQGITAFLATTHFVMTHSELLQSVAQIAEVIDNPPIGAQILGIHMEGPWIAADRSPFSRADLCYPITREDIALFMQAARGNLRMVTFAPELPGALEVIPWLREQGIIPSAGHTNADYNTCMRAVEQGLNHSTHTYNAMPPLHHRSPGTIGAVMDSAEVTAELIADGFHVLPPMMRLLIKAKGTEHVCLVSDAVPLAGLPAGTHMHWCGLDIGTDGEISILNDGRPAGAYKLLNRSLEVMVKSGTAEFGQALHMASRVPAEMLGLKKGQLAAGFDADLVVMDDDLNPLLTMVAGNIVYVKEGFIDVKRFTNSL</sequence>
<protein>
    <submittedName>
        <fullName evidence="9">N-acetylglucosamine 6-phosphate deacetylase</fullName>
    </submittedName>
</protein>
<feature type="domain" description="Amidohydrolase-related" evidence="8">
    <location>
        <begin position="54"/>
        <end position="380"/>
    </location>
</feature>
<evidence type="ECO:0000256" key="1">
    <source>
        <dbReference type="ARBA" id="ARBA00010716"/>
    </source>
</evidence>
<feature type="active site" description="Proton donor/acceptor" evidence="6">
    <location>
        <position position="275"/>
    </location>
</feature>
<evidence type="ECO:0000313" key="10">
    <source>
        <dbReference type="Proteomes" id="UP000256388"/>
    </source>
</evidence>
<keyword evidence="2 7" id="KW-0479">Metal-binding</keyword>
<evidence type="ECO:0000256" key="2">
    <source>
        <dbReference type="ARBA" id="ARBA00022723"/>
    </source>
</evidence>
<comment type="cofactor">
    <cofactor evidence="7">
        <name>a divalent metal cation</name>
        <dbReference type="ChEBI" id="CHEBI:60240"/>
    </cofactor>
    <text evidence="7">Binds 1 divalent metal cation per subunit.</text>
</comment>
<dbReference type="GO" id="GO:0006046">
    <property type="term" value="P:N-acetylglucosamine catabolic process"/>
    <property type="evidence" value="ECO:0007669"/>
    <property type="project" value="TreeGrafter"/>
</dbReference>
<dbReference type="InterPro" id="IPR032466">
    <property type="entry name" value="Metal_Hydrolase"/>
</dbReference>
<name>A0A347ZNU7_9CHLR</name>
<feature type="binding site" evidence="7">
    <location>
        <position position="130"/>
    </location>
    <ligand>
        <name>Zn(2+)</name>
        <dbReference type="ChEBI" id="CHEBI:29105"/>
    </ligand>
</feature>
<dbReference type="Pfam" id="PF01979">
    <property type="entry name" value="Amidohydro_1"/>
    <property type="match status" value="1"/>
</dbReference>
<dbReference type="Gene3D" id="3.20.20.140">
    <property type="entry name" value="Metal-dependent hydrolases"/>
    <property type="match status" value="1"/>
</dbReference>
<dbReference type="InterPro" id="IPR003764">
    <property type="entry name" value="GlcNAc_6-P_deAcase"/>
</dbReference>
<dbReference type="PANTHER" id="PTHR11113">
    <property type="entry name" value="N-ACETYLGLUCOSAMINE-6-PHOSPHATE DEACETYLASE"/>
    <property type="match status" value="1"/>
</dbReference>
<dbReference type="OrthoDB" id="9776488at2"/>
<accession>A0A347ZNU7</accession>
<keyword evidence="4 5" id="KW-0119">Carbohydrate metabolism</keyword>
<dbReference type="InterPro" id="IPR011059">
    <property type="entry name" value="Metal-dep_hydrolase_composite"/>
</dbReference>
<evidence type="ECO:0000256" key="4">
    <source>
        <dbReference type="ARBA" id="ARBA00023277"/>
    </source>
</evidence>
<dbReference type="NCBIfam" id="TIGR00221">
    <property type="entry name" value="nagA"/>
    <property type="match status" value="1"/>
</dbReference>
<evidence type="ECO:0000256" key="5">
    <source>
        <dbReference type="PIRNR" id="PIRNR038994"/>
    </source>
</evidence>
<dbReference type="Gene3D" id="2.30.40.10">
    <property type="entry name" value="Urease, subunit C, domain 1"/>
    <property type="match status" value="1"/>
</dbReference>
<reference evidence="9 10" key="1">
    <citation type="submission" date="2018-08" db="EMBL/GenBank/DDBJ databases">
        <title>Genomic Encyclopedia of Type Strains, Phase IV (KMG-IV): sequencing the most valuable type-strain genomes for metagenomic binning, comparative biology and taxonomic classification.</title>
        <authorList>
            <person name="Goeker M."/>
        </authorList>
    </citation>
    <scope>NUCLEOTIDE SEQUENCE [LARGE SCALE GENOMIC DNA]</scope>
    <source>
        <strain evidence="9 10">DSM 23923</strain>
    </source>
</reference>
<gene>
    <name evidence="9" type="ORF">DFR64_1953</name>
</gene>
<organism evidence="9 10">
    <name type="scientific">Pelolinea submarina</name>
    <dbReference type="NCBI Taxonomy" id="913107"/>
    <lineage>
        <taxon>Bacteria</taxon>
        <taxon>Bacillati</taxon>
        <taxon>Chloroflexota</taxon>
        <taxon>Anaerolineae</taxon>
        <taxon>Anaerolineales</taxon>
        <taxon>Anaerolineaceae</taxon>
        <taxon>Pelolinea</taxon>
    </lineage>
</organism>
<evidence type="ECO:0000256" key="7">
    <source>
        <dbReference type="PIRSR" id="PIRSR038994-3"/>
    </source>
</evidence>
<evidence type="ECO:0000313" key="9">
    <source>
        <dbReference type="EMBL" id="REG08581.1"/>
    </source>
</evidence>
<evidence type="ECO:0000259" key="8">
    <source>
        <dbReference type="Pfam" id="PF01979"/>
    </source>
</evidence>
<dbReference type="SUPFAM" id="SSF51338">
    <property type="entry name" value="Composite domain of metallo-dependent hydrolases"/>
    <property type="match status" value="1"/>
</dbReference>
<evidence type="ECO:0000256" key="3">
    <source>
        <dbReference type="ARBA" id="ARBA00022801"/>
    </source>
</evidence>
<dbReference type="RefSeq" id="WP_116225232.1">
    <property type="nucleotide sequence ID" value="NZ_AP018437.1"/>
</dbReference>
<dbReference type="GO" id="GO:0046872">
    <property type="term" value="F:metal ion binding"/>
    <property type="evidence" value="ECO:0007669"/>
    <property type="project" value="UniProtKB-KW"/>
</dbReference>
<feature type="binding site" evidence="7">
    <location>
        <position position="217"/>
    </location>
    <ligand>
        <name>Zn(2+)</name>
        <dbReference type="ChEBI" id="CHEBI:29105"/>
    </ligand>
</feature>
<dbReference type="EMBL" id="QUMS01000002">
    <property type="protein sequence ID" value="REG08581.1"/>
    <property type="molecule type" value="Genomic_DNA"/>
</dbReference>
<comment type="caution">
    <text evidence="9">The sequence shown here is derived from an EMBL/GenBank/DDBJ whole genome shotgun (WGS) entry which is preliminary data.</text>
</comment>
<dbReference type="InterPro" id="IPR006680">
    <property type="entry name" value="Amidohydro-rel"/>
</dbReference>
<dbReference type="Proteomes" id="UP000256388">
    <property type="component" value="Unassembled WGS sequence"/>
</dbReference>
<dbReference type="CDD" id="cd00854">
    <property type="entry name" value="NagA"/>
    <property type="match status" value="1"/>
</dbReference>
<dbReference type="PANTHER" id="PTHR11113:SF14">
    <property type="entry name" value="N-ACETYLGLUCOSAMINE-6-PHOSPHATE DEACETYLASE"/>
    <property type="match status" value="1"/>
</dbReference>
<feature type="binding site" evidence="7">
    <location>
        <position position="196"/>
    </location>
    <ligand>
        <name>Zn(2+)</name>
        <dbReference type="ChEBI" id="CHEBI:29105"/>
    </ligand>
</feature>
<keyword evidence="10" id="KW-1185">Reference proteome</keyword>
<dbReference type="SUPFAM" id="SSF51556">
    <property type="entry name" value="Metallo-dependent hydrolases"/>
    <property type="match status" value="1"/>
</dbReference>